<dbReference type="Pfam" id="PF13344">
    <property type="entry name" value="Hydrolase_6"/>
    <property type="match status" value="1"/>
</dbReference>
<dbReference type="Gene3D" id="3.40.50.1000">
    <property type="entry name" value="HAD superfamily/HAD-like"/>
    <property type="match status" value="2"/>
</dbReference>
<gene>
    <name evidence="1" type="ORF">GCM10011594_36730</name>
</gene>
<name>A0A917T7B3_9ACTN</name>
<dbReference type="NCBIfam" id="TIGR01460">
    <property type="entry name" value="HAD-SF-IIA"/>
    <property type="match status" value="1"/>
</dbReference>
<comment type="caution">
    <text evidence="1">The sequence shown here is derived from an EMBL/GenBank/DDBJ whole genome shotgun (WGS) entry which is preliminary data.</text>
</comment>
<protein>
    <submittedName>
        <fullName evidence="1">D,L-glycerol 3-phosphate phosphatase</fullName>
    </submittedName>
</protein>
<organism evidence="1 2">
    <name type="scientific">Nakamurella endophytica</name>
    <dbReference type="NCBI Taxonomy" id="1748367"/>
    <lineage>
        <taxon>Bacteria</taxon>
        <taxon>Bacillati</taxon>
        <taxon>Actinomycetota</taxon>
        <taxon>Actinomycetes</taxon>
        <taxon>Nakamurellales</taxon>
        <taxon>Nakamurellaceae</taxon>
        <taxon>Nakamurella</taxon>
    </lineage>
</organism>
<reference evidence="1" key="1">
    <citation type="journal article" date="2014" name="Int. J. Syst. Evol. Microbiol.">
        <title>Complete genome sequence of Corynebacterium casei LMG S-19264T (=DSM 44701T), isolated from a smear-ripened cheese.</title>
        <authorList>
            <consortium name="US DOE Joint Genome Institute (JGI-PGF)"/>
            <person name="Walter F."/>
            <person name="Albersmeier A."/>
            <person name="Kalinowski J."/>
            <person name="Ruckert C."/>
        </authorList>
    </citation>
    <scope>NUCLEOTIDE SEQUENCE</scope>
    <source>
        <strain evidence="1">CGMCC 4.7308</strain>
    </source>
</reference>
<dbReference type="GO" id="GO:0005737">
    <property type="term" value="C:cytoplasm"/>
    <property type="evidence" value="ECO:0007669"/>
    <property type="project" value="TreeGrafter"/>
</dbReference>
<dbReference type="Proteomes" id="UP000655208">
    <property type="component" value="Unassembled WGS sequence"/>
</dbReference>
<dbReference type="PROSITE" id="PS01228">
    <property type="entry name" value="COF_1"/>
    <property type="match status" value="1"/>
</dbReference>
<dbReference type="PANTHER" id="PTHR19288">
    <property type="entry name" value="4-NITROPHENYLPHOSPHATASE-RELATED"/>
    <property type="match status" value="1"/>
</dbReference>
<dbReference type="PANTHER" id="PTHR19288:SF95">
    <property type="entry name" value="D-GLYCEROL 3-PHOSPHATE PHOSPHATASE"/>
    <property type="match status" value="1"/>
</dbReference>
<dbReference type="InterPro" id="IPR036412">
    <property type="entry name" value="HAD-like_sf"/>
</dbReference>
<dbReference type="AlphaFoldDB" id="A0A917T7B3"/>
<sequence>MTADTSPRTPATEDGRSLAERHDVLLLDLDGTVYLGGQVIEHAPEALDRAARAGSHPMYVTNNASRSPADVAASLTGMGIAATAEDVLTSPQAAATMLAETHPAGAKVLVVGAPFLADSVAAVGLTPVRLVADEPVAVVQGHSPDTGWRNLAEACIALRAGADWVACNVDSTLPTDRGLLPGNGAMVQALMAATGLRPRVAGKPARPLLDEAVRRVDGSRPLVVGDRLDTDIEAGVAAGMPSLLVLTGVCTAAGLLAAGPAQRPSSVALDLRGLLDPDRAVALDGAAPADGWAVTLDGSTLVLDRGDREPHPDPDVDALRALGALTVAAWESGATAVRAGSSAAEPVLRRWDLD</sequence>
<dbReference type="InterPro" id="IPR006357">
    <property type="entry name" value="HAD-SF_hydro_IIA"/>
</dbReference>
<dbReference type="EMBL" id="BMNA01000011">
    <property type="protein sequence ID" value="GGM13465.1"/>
    <property type="molecule type" value="Genomic_DNA"/>
</dbReference>
<evidence type="ECO:0000313" key="2">
    <source>
        <dbReference type="Proteomes" id="UP000655208"/>
    </source>
</evidence>
<reference evidence="1" key="2">
    <citation type="submission" date="2020-09" db="EMBL/GenBank/DDBJ databases">
        <authorList>
            <person name="Sun Q."/>
            <person name="Zhou Y."/>
        </authorList>
    </citation>
    <scope>NUCLEOTIDE SEQUENCE</scope>
    <source>
        <strain evidence="1">CGMCC 4.7308</strain>
    </source>
</reference>
<dbReference type="RefSeq" id="WP_188944094.1">
    <property type="nucleotide sequence ID" value="NZ_BMNA01000011.1"/>
</dbReference>
<evidence type="ECO:0000313" key="1">
    <source>
        <dbReference type="EMBL" id="GGM13465.1"/>
    </source>
</evidence>
<proteinExistence type="predicted"/>
<dbReference type="SUPFAM" id="SSF56784">
    <property type="entry name" value="HAD-like"/>
    <property type="match status" value="1"/>
</dbReference>
<keyword evidence="2" id="KW-1185">Reference proteome</keyword>
<dbReference type="InterPro" id="IPR023214">
    <property type="entry name" value="HAD_sf"/>
</dbReference>
<dbReference type="GO" id="GO:0016791">
    <property type="term" value="F:phosphatase activity"/>
    <property type="evidence" value="ECO:0007669"/>
    <property type="project" value="TreeGrafter"/>
</dbReference>
<accession>A0A917T7B3</accession>
<dbReference type="Pfam" id="PF13242">
    <property type="entry name" value="Hydrolase_like"/>
    <property type="match status" value="1"/>
</dbReference>